<name>A0A3M7RCU7_BRAPC</name>
<dbReference type="AlphaFoldDB" id="A0A3M7RCU7"/>
<dbReference type="OrthoDB" id="10046738at2759"/>
<evidence type="ECO:0000313" key="2">
    <source>
        <dbReference type="Proteomes" id="UP000276133"/>
    </source>
</evidence>
<accession>A0A3M7RCU7</accession>
<keyword evidence="2" id="KW-1185">Reference proteome</keyword>
<gene>
    <name evidence="1" type="ORF">BpHYR1_049991</name>
</gene>
<reference evidence="1 2" key="1">
    <citation type="journal article" date="2018" name="Sci. Rep.">
        <title>Genomic signatures of local adaptation to the degree of environmental predictability in rotifers.</title>
        <authorList>
            <person name="Franch-Gras L."/>
            <person name="Hahn C."/>
            <person name="Garcia-Roger E.M."/>
            <person name="Carmona M.J."/>
            <person name="Serra M."/>
            <person name="Gomez A."/>
        </authorList>
    </citation>
    <scope>NUCLEOTIDE SEQUENCE [LARGE SCALE GENOMIC DNA]</scope>
    <source>
        <strain evidence="1">HYR1</strain>
    </source>
</reference>
<sequence length="88" mass="10028">TILKKSFPRTILKRPFLKSFFQFDEQVVTENNGETISSEKDSRHSNSFVPNSNDYKSLELICSCKSGKRTVSCYTHVASVIYYLACGH</sequence>
<dbReference type="Proteomes" id="UP000276133">
    <property type="component" value="Unassembled WGS sequence"/>
</dbReference>
<evidence type="ECO:0000313" key="1">
    <source>
        <dbReference type="EMBL" id="RNA21078.1"/>
    </source>
</evidence>
<protein>
    <recommendedName>
        <fullName evidence="3">SWIM-type domain-containing protein</fullName>
    </recommendedName>
</protein>
<comment type="caution">
    <text evidence="1">The sequence shown here is derived from an EMBL/GenBank/DDBJ whole genome shotgun (WGS) entry which is preliminary data.</text>
</comment>
<feature type="non-terminal residue" evidence="1">
    <location>
        <position position="1"/>
    </location>
</feature>
<proteinExistence type="predicted"/>
<dbReference type="EMBL" id="REGN01003738">
    <property type="protein sequence ID" value="RNA21078.1"/>
    <property type="molecule type" value="Genomic_DNA"/>
</dbReference>
<evidence type="ECO:0008006" key="3">
    <source>
        <dbReference type="Google" id="ProtNLM"/>
    </source>
</evidence>
<organism evidence="1 2">
    <name type="scientific">Brachionus plicatilis</name>
    <name type="common">Marine rotifer</name>
    <name type="synonym">Brachionus muelleri</name>
    <dbReference type="NCBI Taxonomy" id="10195"/>
    <lineage>
        <taxon>Eukaryota</taxon>
        <taxon>Metazoa</taxon>
        <taxon>Spiralia</taxon>
        <taxon>Gnathifera</taxon>
        <taxon>Rotifera</taxon>
        <taxon>Eurotatoria</taxon>
        <taxon>Monogononta</taxon>
        <taxon>Pseudotrocha</taxon>
        <taxon>Ploima</taxon>
        <taxon>Brachionidae</taxon>
        <taxon>Brachionus</taxon>
    </lineage>
</organism>